<evidence type="ECO:0000256" key="4">
    <source>
        <dbReference type="ARBA" id="ARBA00023136"/>
    </source>
</evidence>
<dbReference type="SUPFAM" id="SSF158442">
    <property type="entry name" value="DsbB-like"/>
    <property type="match status" value="1"/>
</dbReference>
<evidence type="ECO:0000256" key="5">
    <source>
        <dbReference type="SAM" id="Phobius"/>
    </source>
</evidence>
<comment type="caution">
    <text evidence="6">The sequence shown here is derived from an EMBL/GenBank/DDBJ whole genome shotgun (WGS) entry which is preliminary data.</text>
</comment>
<feature type="transmembrane region" description="Helical" evidence="5">
    <location>
        <begin position="65"/>
        <end position="84"/>
    </location>
</feature>
<sequence>MRREQAANALVLVGAAGLIGGALLSQFVGGLFPCEMCYWQRWPHLAAIALGLLAWALGSNRALTALAAIAVLVSGAIGVFHAGVEYHWWEGLTTCTAAPVTGTTSEVLGSIMATPLIRCDAAQWTLFGISLAGYNAILSGLIGGGALWLLRKPR</sequence>
<dbReference type="InterPro" id="IPR003752">
    <property type="entry name" value="DiS_bond_form_DsbB/BdbC"/>
</dbReference>
<dbReference type="GO" id="GO:0006457">
    <property type="term" value="P:protein folding"/>
    <property type="evidence" value="ECO:0007669"/>
    <property type="project" value="InterPro"/>
</dbReference>
<evidence type="ECO:0000313" key="7">
    <source>
        <dbReference type="Proteomes" id="UP000297737"/>
    </source>
</evidence>
<dbReference type="Pfam" id="PF02600">
    <property type="entry name" value="DsbB"/>
    <property type="match status" value="1"/>
</dbReference>
<dbReference type="EMBL" id="SIHO01000003">
    <property type="protein sequence ID" value="TFU01190.1"/>
    <property type="molecule type" value="Genomic_DNA"/>
</dbReference>
<dbReference type="InterPro" id="IPR023380">
    <property type="entry name" value="DsbB-like_sf"/>
</dbReference>
<evidence type="ECO:0000313" key="6">
    <source>
        <dbReference type="EMBL" id="TFU01190.1"/>
    </source>
</evidence>
<keyword evidence="7" id="KW-1185">Reference proteome</keyword>
<dbReference type="Proteomes" id="UP000297737">
    <property type="component" value="Unassembled WGS sequence"/>
</dbReference>
<dbReference type="Gene3D" id="1.20.1550.10">
    <property type="entry name" value="DsbB-like"/>
    <property type="match status" value="1"/>
</dbReference>
<evidence type="ECO:0000256" key="1">
    <source>
        <dbReference type="ARBA" id="ARBA00004141"/>
    </source>
</evidence>
<keyword evidence="3 5" id="KW-1133">Transmembrane helix</keyword>
<dbReference type="InterPro" id="IPR024199">
    <property type="entry name" value="Uncharacterised_DsbB"/>
</dbReference>
<reference evidence="6 7" key="1">
    <citation type="submission" date="2019-02" db="EMBL/GenBank/DDBJ databases">
        <title>Polymorphobacter sp. isolated from the lake at the Tibet of China.</title>
        <authorList>
            <person name="Li A."/>
        </authorList>
    </citation>
    <scope>NUCLEOTIDE SEQUENCE [LARGE SCALE GENOMIC DNA]</scope>
    <source>
        <strain evidence="6 7">DJ1R-1</strain>
    </source>
</reference>
<organism evidence="6 7">
    <name type="scientific">Glacieibacterium arshaanense</name>
    <dbReference type="NCBI Taxonomy" id="2511025"/>
    <lineage>
        <taxon>Bacteria</taxon>
        <taxon>Pseudomonadati</taxon>
        <taxon>Pseudomonadota</taxon>
        <taxon>Alphaproteobacteria</taxon>
        <taxon>Sphingomonadales</taxon>
        <taxon>Sphingosinicellaceae</taxon>
        <taxon>Glacieibacterium</taxon>
    </lineage>
</organism>
<gene>
    <name evidence="6" type="ORF">EUV02_12860</name>
</gene>
<proteinExistence type="predicted"/>
<dbReference type="GO" id="GO:0015035">
    <property type="term" value="F:protein-disulfide reductase activity"/>
    <property type="evidence" value="ECO:0007669"/>
    <property type="project" value="InterPro"/>
</dbReference>
<keyword evidence="2 5" id="KW-0812">Transmembrane</keyword>
<dbReference type="AlphaFoldDB" id="A0A4Y9ELC6"/>
<name>A0A4Y9ELC6_9SPHN</name>
<dbReference type="PIRSF" id="PIRSF033913">
    <property type="entry name" value="S-S_format_DsbB"/>
    <property type="match status" value="1"/>
</dbReference>
<accession>A0A4Y9ELC6</accession>
<evidence type="ECO:0000256" key="2">
    <source>
        <dbReference type="ARBA" id="ARBA00022692"/>
    </source>
</evidence>
<feature type="transmembrane region" description="Helical" evidence="5">
    <location>
        <begin position="7"/>
        <end position="29"/>
    </location>
</feature>
<dbReference type="RefSeq" id="WP_135246694.1">
    <property type="nucleotide sequence ID" value="NZ_SIHO01000003.1"/>
</dbReference>
<dbReference type="GO" id="GO:0016020">
    <property type="term" value="C:membrane"/>
    <property type="evidence" value="ECO:0007669"/>
    <property type="project" value="UniProtKB-SubCell"/>
</dbReference>
<protein>
    <submittedName>
        <fullName evidence="6">Disulfide bond formation protein B</fullName>
    </submittedName>
</protein>
<feature type="transmembrane region" description="Helical" evidence="5">
    <location>
        <begin position="41"/>
        <end position="58"/>
    </location>
</feature>
<comment type="subcellular location">
    <subcellularLocation>
        <location evidence="1">Membrane</location>
        <topology evidence="1">Multi-pass membrane protein</topology>
    </subcellularLocation>
</comment>
<evidence type="ECO:0000256" key="3">
    <source>
        <dbReference type="ARBA" id="ARBA00022989"/>
    </source>
</evidence>
<feature type="transmembrane region" description="Helical" evidence="5">
    <location>
        <begin position="124"/>
        <end position="150"/>
    </location>
</feature>
<keyword evidence="4 5" id="KW-0472">Membrane</keyword>
<dbReference type="OrthoDB" id="9808637at2"/>